<sequence>MLSSKDILERTGISRATLNNYISYGLVPRPQVLPPEPGDAGAPRLGYFPDDTVERVETIQRLKREGWSLGRILDHFGAAAPEMEGEADPRGADEEPEPSIFPPMAAPGAAQPAAAPAPRMAPVSAAAAQIAHEGVSVHAVPQTLPVAVLSVALADADDLWTCLLVQEYFELANEFCASVQALARLNGGRVQRTSPHRLVCHFLPQAGRSQFMDALRTAQALQGAIQAMSQRWQIRKGWTREIGLRCGAAEGEAWVGHGGGPGEDLQVVGDVGNQALLLSRAARGGAALVTRDLVARLAATDRAQAVYGVPDSPAADAPLRLMVFTRLREFAPHVSPPRRLGDLPVAELVSLGLQRTGPAGSAGAPNQGTSA</sequence>
<dbReference type="InterPro" id="IPR029787">
    <property type="entry name" value="Nucleotide_cyclase"/>
</dbReference>
<proteinExistence type="predicted"/>
<accession>A0ABR9SFU4</accession>
<dbReference type="RefSeq" id="WP_193780752.1">
    <property type="nucleotide sequence ID" value="NZ_JADDOJ010000042.1"/>
</dbReference>
<feature type="region of interest" description="Disordered" evidence="1">
    <location>
        <begin position="81"/>
        <end position="117"/>
    </location>
</feature>
<dbReference type="Gene3D" id="3.30.70.1230">
    <property type="entry name" value="Nucleotide cyclase"/>
    <property type="match status" value="1"/>
</dbReference>
<dbReference type="Gene3D" id="1.10.1660.10">
    <property type="match status" value="1"/>
</dbReference>
<gene>
    <name evidence="2" type="ORF">IM725_11590</name>
</gene>
<dbReference type="EMBL" id="JADDOJ010000042">
    <property type="protein sequence ID" value="MBE7941213.1"/>
    <property type="molecule type" value="Genomic_DNA"/>
</dbReference>
<evidence type="ECO:0000313" key="3">
    <source>
        <dbReference type="Proteomes" id="UP000715965"/>
    </source>
</evidence>
<name>A0ABR9SFU4_9BURK</name>
<evidence type="ECO:0008006" key="4">
    <source>
        <dbReference type="Google" id="ProtNLM"/>
    </source>
</evidence>
<protein>
    <recommendedName>
        <fullName evidence="4">MerR family transcriptional regulator</fullName>
    </recommendedName>
</protein>
<evidence type="ECO:0000256" key="1">
    <source>
        <dbReference type="SAM" id="MobiDB-lite"/>
    </source>
</evidence>
<keyword evidence="3" id="KW-1185">Reference proteome</keyword>
<organism evidence="2 3">
    <name type="scientific">Ramlibacter aquaticus</name>
    <dbReference type="NCBI Taxonomy" id="2780094"/>
    <lineage>
        <taxon>Bacteria</taxon>
        <taxon>Pseudomonadati</taxon>
        <taxon>Pseudomonadota</taxon>
        <taxon>Betaproteobacteria</taxon>
        <taxon>Burkholderiales</taxon>
        <taxon>Comamonadaceae</taxon>
        <taxon>Ramlibacter</taxon>
    </lineage>
</organism>
<comment type="caution">
    <text evidence="2">The sequence shown here is derived from an EMBL/GenBank/DDBJ whole genome shotgun (WGS) entry which is preliminary data.</text>
</comment>
<evidence type="ECO:0000313" key="2">
    <source>
        <dbReference type="EMBL" id="MBE7941213.1"/>
    </source>
</evidence>
<dbReference type="Proteomes" id="UP000715965">
    <property type="component" value="Unassembled WGS sequence"/>
</dbReference>
<feature type="compositionally biased region" description="Low complexity" evidence="1">
    <location>
        <begin position="106"/>
        <end position="117"/>
    </location>
</feature>
<dbReference type="SUPFAM" id="SSF46955">
    <property type="entry name" value="Putative DNA-binding domain"/>
    <property type="match status" value="1"/>
</dbReference>
<dbReference type="CDD" id="cd00592">
    <property type="entry name" value="HTH_MerR-like"/>
    <property type="match status" value="1"/>
</dbReference>
<dbReference type="SUPFAM" id="SSF55073">
    <property type="entry name" value="Nucleotide cyclase"/>
    <property type="match status" value="1"/>
</dbReference>
<reference evidence="2 3" key="1">
    <citation type="submission" date="2020-10" db="EMBL/GenBank/DDBJ databases">
        <title>Draft genome of Ramlibacter aquaticus LMG 30558.</title>
        <authorList>
            <person name="Props R."/>
        </authorList>
    </citation>
    <scope>NUCLEOTIDE SEQUENCE [LARGE SCALE GENOMIC DNA]</scope>
    <source>
        <strain evidence="2 3">LMG 30558</strain>
    </source>
</reference>
<dbReference type="InterPro" id="IPR009061">
    <property type="entry name" value="DNA-bd_dom_put_sf"/>
</dbReference>